<dbReference type="EMBL" id="JAINUG010000133">
    <property type="protein sequence ID" value="KAJ8393809.1"/>
    <property type="molecule type" value="Genomic_DNA"/>
</dbReference>
<dbReference type="Pfam" id="PF23637">
    <property type="entry name" value="SH3BP4_C"/>
    <property type="match status" value="1"/>
</dbReference>
<dbReference type="PANTHER" id="PTHR15603">
    <property type="entry name" value="SH3 DOMAIN-CONTAINING PROTEIN"/>
    <property type="match status" value="1"/>
</dbReference>
<evidence type="ECO:0000256" key="4">
    <source>
        <dbReference type="PROSITE-ProRule" id="PRU00192"/>
    </source>
</evidence>
<evidence type="ECO:0000256" key="2">
    <source>
        <dbReference type="ARBA" id="ARBA00022443"/>
    </source>
</evidence>
<evidence type="ECO:0000259" key="6">
    <source>
        <dbReference type="PROSITE" id="PS50002"/>
    </source>
</evidence>
<dbReference type="Pfam" id="PF07653">
    <property type="entry name" value="SH3_2"/>
    <property type="match status" value="1"/>
</dbReference>
<dbReference type="Pfam" id="PF23640">
    <property type="entry name" value="UPA_SH3BP4"/>
    <property type="match status" value="1"/>
</dbReference>
<protein>
    <recommendedName>
        <fullName evidence="6">SH3 domain-containing protein</fullName>
    </recommendedName>
</protein>
<proteinExistence type="predicted"/>
<feature type="domain" description="SH3" evidence="6">
    <location>
        <begin position="615"/>
        <end position="685"/>
    </location>
</feature>
<dbReference type="InterPro" id="IPR001452">
    <property type="entry name" value="SH3_domain"/>
</dbReference>
<evidence type="ECO:0000256" key="3">
    <source>
        <dbReference type="ARBA" id="ARBA00023136"/>
    </source>
</evidence>
<accession>A0AAD7WFA0</accession>
<dbReference type="AlphaFoldDB" id="A0AAD7WFA0"/>
<organism evidence="7 8">
    <name type="scientific">Aldrovandia affinis</name>
    <dbReference type="NCBI Taxonomy" id="143900"/>
    <lineage>
        <taxon>Eukaryota</taxon>
        <taxon>Metazoa</taxon>
        <taxon>Chordata</taxon>
        <taxon>Craniata</taxon>
        <taxon>Vertebrata</taxon>
        <taxon>Euteleostomi</taxon>
        <taxon>Actinopterygii</taxon>
        <taxon>Neopterygii</taxon>
        <taxon>Teleostei</taxon>
        <taxon>Notacanthiformes</taxon>
        <taxon>Halosauridae</taxon>
        <taxon>Aldrovandia</taxon>
    </lineage>
</organism>
<reference evidence="7" key="1">
    <citation type="journal article" date="2023" name="Science">
        <title>Genome structures resolve the early diversification of teleost fishes.</title>
        <authorList>
            <person name="Parey E."/>
            <person name="Louis A."/>
            <person name="Montfort J."/>
            <person name="Bouchez O."/>
            <person name="Roques C."/>
            <person name="Iampietro C."/>
            <person name="Lluch J."/>
            <person name="Castinel A."/>
            <person name="Donnadieu C."/>
            <person name="Desvignes T."/>
            <person name="Floi Bucao C."/>
            <person name="Jouanno E."/>
            <person name="Wen M."/>
            <person name="Mejri S."/>
            <person name="Dirks R."/>
            <person name="Jansen H."/>
            <person name="Henkel C."/>
            <person name="Chen W.J."/>
            <person name="Zahm M."/>
            <person name="Cabau C."/>
            <person name="Klopp C."/>
            <person name="Thompson A.W."/>
            <person name="Robinson-Rechavi M."/>
            <person name="Braasch I."/>
            <person name="Lecointre G."/>
            <person name="Bobe J."/>
            <person name="Postlethwait J.H."/>
            <person name="Berthelot C."/>
            <person name="Roest Crollius H."/>
            <person name="Guiguen Y."/>
        </authorList>
    </citation>
    <scope>NUCLEOTIDE SEQUENCE</scope>
    <source>
        <strain evidence="7">NC1722</strain>
    </source>
</reference>
<dbReference type="GO" id="GO:0016020">
    <property type="term" value="C:membrane"/>
    <property type="evidence" value="ECO:0007669"/>
    <property type="project" value="UniProtKB-SubCell"/>
</dbReference>
<dbReference type="Pfam" id="PF24094">
    <property type="entry name" value="DEATH_SH3BP4"/>
    <property type="match status" value="1"/>
</dbReference>
<comment type="subcellular location">
    <subcellularLocation>
        <location evidence="1">Membrane</location>
    </subcellularLocation>
</comment>
<dbReference type="PANTHER" id="PTHR15603:SF3">
    <property type="entry name" value="SH3 DOMAIN-BINDING PROTEIN 4"/>
    <property type="match status" value="1"/>
</dbReference>
<dbReference type="GO" id="GO:0005737">
    <property type="term" value="C:cytoplasm"/>
    <property type="evidence" value="ECO:0007669"/>
    <property type="project" value="TreeGrafter"/>
</dbReference>
<name>A0AAD7WFA0_9TELE</name>
<keyword evidence="3" id="KW-0472">Membrane</keyword>
<keyword evidence="2 4" id="KW-0728">SH3 domain</keyword>
<dbReference type="Proteomes" id="UP001221898">
    <property type="component" value="Unassembled WGS sequence"/>
</dbReference>
<sequence>MAAHRIRATNSSNALPRCKSEGTLIDLSDGVSEASLTDVKVPSPSALRLDTTASSRNGAGSCRDQGLLSLQLHHPEVLQGRPPLRAGHVGRGMVVRPQQHGDGLHPRGVRPANQLQELFSQRQRDDRQSRGRPEEGARELDLLGEWTGVAVPKSSLPYDRNPFTNRSSTNPFLNGVLDQNSNEKAVRNTVDLLLFDTPLPTVPNSIAGPALTANGFGSSSDNPFFRSKRSYSLSELSILQAHSDAPQSSGGFFGGLKAPAPEQFQSREDFRTAWLNHRKLARSCHDLDSLGQSPGCPTPASASTSRRATSPPATQQISMKALLDPPLELNSDRCSTVSPVVEIKLSNMEVKTFITLEMKVSVVVKKESRQTADVMCVRSDCKEGPYAPVPQAYVYGDTVQVQLDNLEPCMYVAVVAQARQLSPNSTVWDHVLKKVTLGVYGPKHIHPSFKTVVAIFGHDCAPKTLLVSEVGKQMHSAPPVALQLWGKHQFVLARPQDLQVGVYSNMSNYEVKASEQARTVRGFQVKLGKVSRLIFMIASRNADDISDFTLRVQVKDDHDCILAQFCVQTPQPPPKTGVRTTGQRRFLKKKEVGKIILSPLAITTKYPVFQERCIGNLRFGKLLKTVIRQTKNQYLLEYKKGDVIALLSEEKIKLKGQLWTKEWYIGYYQGKTGLVHAKNVLVVGKVKPIYFCGPDLTTAMLLEQILKPCKFLTYIYASVRTVLMENVGNWRAFADALGYTNLPLTYFCRAELDSEPERVASVLEKLKEDCNNAENKEKKSFQKELMMALLKMDCQGLVARLVMDFVLLTTAVEVAARWRELAEKLAKVSRQQMDAYEAPHRDKNGAVDSEAMWKPAYDFLLTWAAQIGDSYRDVIQELHMGLDKMKSPITKRWKHLTGTLILVNCLEALRSSAFSPASQDDFAI</sequence>
<evidence type="ECO:0000256" key="5">
    <source>
        <dbReference type="SAM" id="MobiDB-lite"/>
    </source>
</evidence>
<dbReference type="InterPro" id="IPR056183">
    <property type="entry name" value="DEATH_SH3BP4"/>
</dbReference>
<evidence type="ECO:0000256" key="1">
    <source>
        <dbReference type="ARBA" id="ARBA00004370"/>
    </source>
</evidence>
<keyword evidence="8" id="KW-1185">Reference proteome</keyword>
<dbReference type="InterPro" id="IPR056182">
    <property type="entry name" value="UPA_SH3BP4"/>
</dbReference>
<gene>
    <name evidence="7" type="ORF">AAFF_G00057240</name>
</gene>
<evidence type="ECO:0000313" key="8">
    <source>
        <dbReference type="Proteomes" id="UP001221898"/>
    </source>
</evidence>
<evidence type="ECO:0000313" key="7">
    <source>
        <dbReference type="EMBL" id="KAJ8393809.1"/>
    </source>
</evidence>
<dbReference type="PROSITE" id="PS50002">
    <property type="entry name" value="SH3"/>
    <property type="match status" value="1"/>
</dbReference>
<feature type="compositionally biased region" description="Low complexity" evidence="5">
    <location>
        <begin position="298"/>
        <end position="314"/>
    </location>
</feature>
<dbReference type="InterPro" id="IPR056181">
    <property type="entry name" value="SH3BP4_C"/>
</dbReference>
<comment type="caution">
    <text evidence="7">The sequence shown here is derived from an EMBL/GenBank/DDBJ whole genome shotgun (WGS) entry which is preliminary data.</text>
</comment>
<feature type="region of interest" description="Disordered" evidence="5">
    <location>
        <begin position="286"/>
        <end position="315"/>
    </location>
</feature>